<evidence type="ECO:0000256" key="1">
    <source>
        <dbReference type="SAM" id="MobiDB-lite"/>
    </source>
</evidence>
<protein>
    <submittedName>
        <fullName evidence="2">Uncharacterized protein</fullName>
    </submittedName>
</protein>
<feature type="region of interest" description="Disordered" evidence="1">
    <location>
        <begin position="327"/>
        <end position="352"/>
    </location>
</feature>
<dbReference type="Proteomes" id="UP001642464">
    <property type="component" value="Unassembled WGS sequence"/>
</dbReference>
<dbReference type="EMBL" id="CAXAMM010004994">
    <property type="protein sequence ID" value="CAK9005626.1"/>
    <property type="molecule type" value="Genomic_DNA"/>
</dbReference>
<proteinExistence type="predicted"/>
<reference evidence="2 3" key="1">
    <citation type="submission" date="2024-02" db="EMBL/GenBank/DDBJ databases">
        <authorList>
            <person name="Chen Y."/>
            <person name="Shah S."/>
            <person name="Dougan E. K."/>
            <person name="Thang M."/>
            <person name="Chan C."/>
        </authorList>
    </citation>
    <scope>NUCLEOTIDE SEQUENCE [LARGE SCALE GENOMIC DNA]</scope>
</reference>
<keyword evidence="3" id="KW-1185">Reference proteome</keyword>
<organism evidence="2 3">
    <name type="scientific">Durusdinium trenchii</name>
    <dbReference type="NCBI Taxonomy" id="1381693"/>
    <lineage>
        <taxon>Eukaryota</taxon>
        <taxon>Sar</taxon>
        <taxon>Alveolata</taxon>
        <taxon>Dinophyceae</taxon>
        <taxon>Suessiales</taxon>
        <taxon>Symbiodiniaceae</taxon>
        <taxon>Durusdinium</taxon>
    </lineage>
</organism>
<name>A0ABP0IU65_9DINO</name>
<evidence type="ECO:0000313" key="2">
    <source>
        <dbReference type="EMBL" id="CAK9005626.1"/>
    </source>
</evidence>
<gene>
    <name evidence="2" type="ORF">SCF082_LOCUS8681</name>
</gene>
<sequence>MATWDVQDLIKEVSDMELIFGKNKTSDLIPRMKDALMAKVESLHLVTPSNYVLLMETMEKTTLPSDIKKELESSFEKKTAAGVQGPHRLQSTPQSMTMPFNYLSKSEWDRLDGDCTTVEAAHMLIKRMKMCGLKSLKEDTKKQVTSSLVVLQVRSTKTKTLPPSAEMYKLSQFVHDSFSACEVMPLHGGLAKYPPSPYDLGEDFLKACYKEDDFPLRSPPQDFANSVATMSKQVKVRQSAKDLKPLLQSGASSAGGDPMVNMNNQMMSLLLEKAKALDELHKTLALDKAKETSLLARLCSTQTLSGDSEALCSPKALPLALEDGEAKEKPATELAPANDQSLEEQENDALSAKHKSLEEYEEEAMQMLCKRKAQEMDKVVKGKCLKRPACSKPKAAPKKKGGQKPSPDWMKGIYGCLRCRGNVNGCSTCWNEAFQGLRFSSRAEWAAFMKQKSAKGKKGK</sequence>
<comment type="caution">
    <text evidence="2">The sequence shown here is derived from an EMBL/GenBank/DDBJ whole genome shotgun (WGS) entry which is preliminary data.</text>
</comment>
<accession>A0ABP0IU65</accession>
<evidence type="ECO:0000313" key="3">
    <source>
        <dbReference type="Proteomes" id="UP001642464"/>
    </source>
</evidence>